<organism evidence="2">
    <name type="scientific">uncultured Gemmatimonadota bacterium</name>
    <dbReference type="NCBI Taxonomy" id="203437"/>
    <lineage>
        <taxon>Bacteria</taxon>
        <taxon>Pseudomonadati</taxon>
        <taxon>Gemmatimonadota</taxon>
        <taxon>environmental samples</taxon>
    </lineage>
</organism>
<dbReference type="AlphaFoldDB" id="A0A6J4L2R9"/>
<feature type="non-terminal residue" evidence="2">
    <location>
        <position position="1"/>
    </location>
</feature>
<protein>
    <submittedName>
        <fullName evidence="2">Uncharacterized protein</fullName>
    </submittedName>
</protein>
<name>A0A6J4L2R9_9BACT</name>
<feature type="compositionally biased region" description="Basic residues" evidence="1">
    <location>
        <begin position="57"/>
        <end position="67"/>
    </location>
</feature>
<evidence type="ECO:0000313" key="2">
    <source>
        <dbReference type="EMBL" id="CAA9320570.1"/>
    </source>
</evidence>
<evidence type="ECO:0000256" key="1">
    <source>
        <dbReference type="SAM" id="MobiDB-lite"/>
    </source>
</evidence>
<sequence length="94" mass="10006">VRLRAQHSSLHARGLRAGRRDLHRTRGAGPHGRVAPHRHLGRRRRHRDAGRAPPRPVVHRGGPHRPAAHLQAGHGGAPPAQPASLPARGSAAGV</sequence>
<accession>A0A6J4L2R9</accession>
<feature type="compositionally biased region" description="Basic residues" evidence="1">
    <location>
        <begin position="13"/>
        <end position="26"/>
    </location>
</feature>
<proteinExistence type="predicted"/>
<feature type="region of interest" description="Disordered" evidence="1">
    <location>
        <begin position="1"/>
        <end position="94"/>
    </location>
</feature>
<reference evidence="2" key="1">
    <citation type="submission" date="2020-02" db="EMBL/GenBank/DDBJ databases">
        <authorList>
            <person name="Meier V. D."/>
        </authorList>
    </citation>
    <scope>NUCLEOTIDE SEQUENCE</scope>
    <source>
        <strain evidence="2">AVDCRST_MAG68</strain>
    </source>
</reference>
<gene>
    <name evidence="2" type="ORF">AVDCRST_MAG68-1837</name>
</gene>
<feature type="compositionally biased region" description="Basic residues" evidence="1">
    <location>
        <begin position="34"/>
        <end position="48"/>
    </location>
</feature>
<feature type="non-terminal residue" evidence="2">
    <location>
        <position position="94"/>
    </location>
</feature>
<dbReference type="EMBL" id="CADCTW010000092">
    <property type="protein sequence ID" value="CAA9320570.1"/>
    <property type="molecule type" value="Genomic_DNA"/>
</dbReference>